<accession>A0A839F5S6</accession>
<gene>
    <name evidence="1" type="ORF">FHW12_003134</name>
</gene>
<proteinExistence type="predicted"/>
<protein>
    <submittedName>
        <fullName evidence="1">Uncharacterized protein</fullName>
    </submittedName>
</protein>
<dbReference type="EMBL" id="JACGXL010000005">
    <property type="protein sequence ID" value="MBA8888898.1"/>
    <property type="molecule type" value="Genomic_DNA"/>
</dbReference>
<sequence>MVPEQLALSFTAAASTAAGEIWASKIEPALKLTLKTPGWNGRTAPPQFVDLGCGCELVVIPAYLWRARVQANYRGRRHDVIALPRAS</sequence>
<reference evidence="1 2" key="1">
    <citation type="submission" date="2020-07" db="EMBL/GenBank/DDBJ databases">
        <title>Genomic Encyclopedia of Type Strains, Phase IV (KMG-V): Genome sequencing to study the core and pangenomes of soil and plant-associated prokaryotes.</title>
        <authorList>
            <person name="Whitman W."/>
        </authorList>
    </citation>
    <scope>NUCLEOTIDE SEQUENCE [LARGE SCALE GENOMIC DNA]</scope>
    <source>
        <strain evidence="1 2">RH2WT43</strain>
    </source>
</reference>
<dbReference type="AlphaFoldDB" id="A0A839F5S6"/>
<evidence type="ECO:0000313" key="2">
    <source>
        <dbReference type="Proteomes" id="UP000550401"/>
    </source>
</evidence>
<evidence type="ECO:0000313" key="1">
    <source>
        <dbReference type="EMBL" id="MBA8888898.1"/>
    </source>
</evidence>
<dbReference type="Proteomes" id="UP000550401">
    <property type="component" value="Unassembled WGS sequence"/>
</dbReference>
<name>A0A839F5S6_9GAMM</name>
<keyword evidence="2" id="KW-1185">Reference proteome</keyword>
<dbReference type="RefSeq" id="WP_182531942.1">
    <property type="nucleotide sequence ID" value="NZ_JACGXL010000005.1"/>
</dbReference>
<comment type="caution">
    <text evidence="1">The sequence shown here is derived from an EMBL/GenBank/DDBJ whole genome shotgun (WGS) entry which is preliminary data.</text>
</comment>
<organism evidence="1 2">
    <name type="scientific">Dokdonella fugitiva</name>
    <dbReference type="NCBI Taxonomy" id="328517"/>
    <lineage>
        <taxon>Bacteria</taxon>
        <taxon>Pseudomonadati</taxon>
        <taxon>Pseudomonadota</taxon>
        <taxon>Gammaproteobacteria</taxon>
        <taxon>Lysobacterales</taxon>
        <taxon>Rhodanobacteraceae</taxon>
        <taxon>Dokdonella</taxon>
    </lineage>
</organism>